<evidence type="ECO:0000313" key="2">
    <source>
        <dbReference type="EMBL" id="KAJ1161988.1"/>
    </source>
</evidence>
<gene>
    <name evidence="2" type="ORF">NDU88_002468</name>
</gene>
<organism evidence="2 3">
    <name type="scientific">Pleurodeles waltl</name>
    <name type="common">Iberian ribbed newt</name>
    <dbReference type="NCBI Taxonomy" id="8319"/>
    <lineage>
        <taxon>Eukaryota</taxon>
        <taxon>Metazoa</taxon>
        <taxon>Chordata</taxon>
        <taxon>Craniata</taxon>
        <taxon>Vertebrata</taxon>
        <taxon>Euteleostomi</taxon>
        <taxon>Amphibia</taxon>
        <taxon>Batrachia</taxon>
        <taxon>Caudata</taxon>
        <taxon>Salamandroidea</taxon>
        <taxon>Salamandridae</taxon>
        <taxon>Pleurodelinae</taxon>
        <taxon>Pleurodeles</taxon>
    </lineage>
</organism>
<sequence length="69" mass="7271">MGERGAGNILPGRRLDDGDQGPEGLHRHNIGVAMDPKDAKLDKILATTVDTIQDLGGNVEPISVELGLL</sequence>
<accession>A0AAV7SFC1</accession>
<proteinExistence type="predicted"/>
<evidence type="ECO:0000313" key="3">
    <source>
        <dbReference type="Proteomes" id="UP001066276"/>
    </source>
</evidence>
<name>A0AAV7SFC1_PLEWA</name>
<comment type="caution">
    <text evidence="2">The sequence shown here is derived from an EMBL/GenBank/DDBJ whole genome shotgun (WGS) entry which is preliminary data.</text>
</comment>
<evidence type="ECO:0000256" key="1">
    <source>
        <dbReference type="SAM" id="MobiDB-lite"/>
    </source>
</evidence>
<dbReference type="Proteomes" id="UP001066276">
    <property type="component" value="Chromosome 4_2"/>
</dbReference>
<reference evidence="2" key="1">
    <citation type="journal article" date="2022" name="bioRxiv">
        <title>Sequencing and chromosome-scale assembly of the giantPleurodeles waltlgenome.</title>
        <authorList>
            <person name="Brown T."/>
            <person name="Elewa A."/>
            <person name="Iarovenko S."/>
            <person name="Subramanian E."/>
            <person name="Araus A.J."/>
            <person name="Petzold A."/>
            <person name="Susuki M."/>
            <person name="Suzuki K.-i.T."/>
            <person name="Hayashi T."/>
            <person name="Toyoda A."/>
            <person name="Oliveira C."/>
            <person name="Osipova E."/>
            <person name="Leigh N.D."/>
            <person name="Simon A."/>
            <person name="Yun M.H."/>
        </authorList>
    </citation>
    <scope>NUCLEOTIDE SEQUENCE</scope>
    <source>
        <strain evidence="2">20211129_DDA</strain>
        <tissue evidence="2">Liver</tissue>
    </source>
</reference>
<protein>
    <submittedName>
        <fullName evidence="2">Uncharacterized protein</fullName>
    </submittedName>
</protein>
<dbReference type="AlphaFoldDB" id="A0AAV7SFC1"/>
<keyword evidence="3" id="KW-1185">Reference proteome</keyword>
<dbReference type="EMBL" id="JANPWB010000008">
    <property type="protein sequence ID" value="KAJ1161988.1"/>
    <property type="molecule type" value="Genomic_DNA"/>
</dbReference>
<feature type="region of interest" description="Disordered" evidence="1">
    <location>
        <begin position="1"/>
        <end position="29"/>
    </location>
</feature>